<sequence>MFIDVIVIILLVLAAFKGFKQGLLLGVFSFVAIIIGLAAAVKLSAVVATHLNQSVNVSSEWLPVLSFALVFIVVVLLVRWGARLIEAAFEVALLGWVNRLGGIVFFAAIYLIVFSVLLFYATQVNLIQPHVAEKSVTYPYVSWLGPKSIDVFGKLIPWFKNMFIQLQDFFDGVSGHIEETPTTI</sequence>
<dbReference type="Proteomes" id="UP001597511">
    <property type="component" value="Unassembled WGS sequence"/>
</dbReference>
<comment type="subcellular location">
    <subcellularLocation>
        <location evidence="1">Membrane</location>
        <topology evidence="1">Multi-pass membrane protein</topology>
    </subcellularLocation>
</comment>
<feature type="transmembrane region" description="Helical" evidence="5">
    <location>
        <begin position="100"/>
        <end position="120"/>
    </location>
</feature>
<dbReference type="InterPro" id="IPR003825">
    <property type="entry name" value="Colicin-V_CvpA"/>
</dbReference>
<feature type="transmembrane region" description="Helical" evidence="5">
    <location>
        <begin position="30"/>
        <end position="49"/>
    </location>
</feature>
<name>A0ABW6A3B1_9BACT</name>
<evidence type="ECO:0000313" key="7">
    <source>
        <dbReference type="Proteomes" id="UP001597511"/>
    </source>
</evidence>
<accession>A0ABW6A3B1</accession>
<evidence type="ECO:0000256" key="2">
    <source>
        <dbReference type="ARBA" id="ARBA00022692"/>
    </source>
</evidence>
<proteinExistence type="predicted"/>
<dbReference type="PANTHER" id="PTHR37306">
    <property type="entry name" value="COLICIN V PRODUCTION PROTEIN"/>
    <property type="match status" value="1"/>
</dbReference>
<evidence type="ECO:0000256" key="4">
    <source>
        <dbReference type="ARBA" id="ARBA00023136"/>
    </source>
</evidence>
<evidence type="ECO:0000256" key="5">
    <source>
        <dbReference type="SAM" id="Phobius"/>
    </source>
</evidence>
<dbReference type="RefSeq" id="WP_386095948.1">
    <property type="nucleotide sequence ID" value="NZ_JBHUOZ010000001.1"/>
</dbReference>
<keyword evidence="4 5" id="KW-0472">Membrane</keyword>
<evidence type="ECO:0000256" key="1">
    <source>
        <dbReference type="ARBA" id="ARBA00004141"/>
    </source>
</evidence>
<evidence type="ECO:0000256" key="3">
    <source>
        <dbReference type="ARBA" id="ARBA00022989"/>
    </source>
</evidence>
<reference evidence="7" key="1">
    <citation type="journal article" date="2019" name="Int. J. Syst. Evol. Microbiol.">
        <title>The Global Catalogue of Microorganisms (GCM) 10K type strain sequencing project: providing services to taxonomists for standard genome sequencing and annotation.</title>
        <authorList>
            <consortium name="The Broad Institute Genomics Platform"/>
            <consortium name="The Broad Institute Genome Sequencing Center for Infectious Disease"/>
            <person name="Wu L."/>
            <person name="Ma J."/>
        </authorList>
    </citation>
    <scope>NUCLEOTIDE SEQUENCE [LARGE SCALE GENOMIC DNA]</scope>
    <source>
        <strain evidence="7">KCTC 23299</strain>
    </source>
</reference>
<feature type="transmembrane region" description="Helical" evidence="5">
    <location>
        <begin position="61"/>
        <end position="80"/>
    </location>
</feature>
<organism evidence="6 7">
    <name type="scientific">Terrimonas rubra</name>
    <dbReference type="NCBI Taxonomy" id="1035890"/>
    <lineage>
        <taxon>Bacteria</taxon>
        <taxon>Pseudomonadati</taxon>
        <taxon>Bacteroidota</taxon>
        <taxon>Chitinophagia</taxon>
        <taxon>Chitinophagales</taxon>
        <taxon>Chitinophagaceae</taxon>
        <taxon>Terrimonas</taxon>
    </lineage>
</organism>
<keyword evidence="3 5" id="KW-1133">Transmembrane helix</keyword>
<dbReference type="Pfam" id="PF02674">
    <property type="entry name" value="Colicin_V"/>
    <property type="match status" value="1"/>
</dbReference>
<keyword evidence="7" id="KW-1185">Reference proteome</keyword>
<dbReference type="EMBL" id="JBHUOZ010000001">
    <property type="protein sequence ID" value="MFD2919096.1"/>
    <property type="molecule type" value="Genomic_DNA"/>
</dbReference>
<dbReference type="PANTHER" id="PTHR37306:SF1">
    <property type="entry name" value="COLICIN V PRODUCTION PROTEIN"/>
    <property type="match status" value="1"/>
</dbReference>
<protein>
    <submittedName>
        <fullName evidence="6">CvpA family protein</fullName>
    </submittedName>
</protein>
<keyword evidence="2 5" id="KW-0812">Transmembrane</keyword>
<comment type="caution">
    <text evidence="6">The sequence shown here is derived from an EMBL/GenBank/DDBJ whole genome shotgun (WGS) entry which is preliminary data.</text>
</comment>
<evidence type="ECO:0000313" key="6">
    <source>
        <dbReference type="EMBL" id="MFD2919096.1"/>
    </source>
</evidence>
<gene>
    <name evidence="6" type="ORF">ACFS6H_05180</name>
</gene>